<gene>
    <name evidence="7" type="ORF">IQ251_10335</name>
</gene>
<dbReference type="Pfam" id="PF04542">
    <property type="entry name" value="Sigma70_r2"/>
    <property type="match status" value="1"/>
</dbReference>
<keyword evidence="5" id="KW-0804">Transcription</keyword>
<dbReference type="InterPro" id="IPR036388">
    <property type="entry name" value="WH-like_DNA-bd_sf"/>
</dbReference>
<reference evidence="7" key="1">
    <citation type="submission" date="2020-10" db="EMBL/GenBank/DDBJ databases">
        <title>Diversity and distribution of actinomycetes associated with coral in the coast of Hainan.</title>
        <authorList>
            <person name="Li F."/>
        </authorList>
    </citation>
    <scope>NUCLEOTIDE SEQUENCE</scope>
    <source>
        <strain evidence="7">HNM0983</strain>
    </source>
</reference>
<organism evidence="7 8">
    <name type="scientific">Saccharopolyspora montiporae</name>
    <dbReference type="NCBI Taxonomy" id="2781240"/>
    <lineage>
        <taxon>Bacteria</taxon>
        <taxon>Bacillati</taxon>
        <taxon>Actinomycetota</taxon>
        <taxon>Actinomycetes</taxon>
        <taxon>Pseudonocardiales</taxon>
        <taxon>Pseudonocardiaceae</taxon>
        <taxon>Saccharopolyspora</taxon>
    </lineage>
</organism>
<dbReference type="SUPFAM" id="SSF88946">
    <property type="entry name" value="Sigma2 domain of RNA polymerase sigma factors"/>
    <property type="match status" value="1"/>
</dbReference>
<dbReference type="AlphaFoldDB" id="A0A929B7V7"/>
<name>A0A929B7V7_9PSEU</name>
<dbReference type="Proteomes" id="UP000598360">
    <property type="component" value="Unassembled WGS sequence"/>
</dbReference>
<dbReference type="GO" id="GO:0006352">
    <property type="term" value="P:DNA-templated transcription initiation"/>
    <property type="evidence" value="ECO:0007669"/>
    <property type="project" value="InterPro"/>
</dbReference>
<dbReference type="InterPro" id="IPR039425">
    <property type="entry name" value="RNA_pol_sigma-70-like"/>
</dbReference>
<accession>A0A929B7V7</accession>
<dbReference type="PANTHER" id="PTHR43133:SF8">
    <property type="entry name" value="RNA POLYMERASE SIGMA FACTOR HI_1459-RELATED"/>
    <property type="match status" value="1"/>
</dbReference>
<protein>
    <submittedName>
        <fullName evidence="7">Sigma-70 family RNA polymerase sigma factor</fullName>
    </submittedName>
</protein>
<proteinExistence type="inferred from homology"/>
<keyword evidence="3" id="KW-0731">Sigma factor</keyword>
<comment type="caution">
    <text evidence="7">The sequence shown here is derived from an EMBL/GenBank/DDBJ whole genome shotgun (WGS) entry which is preliminary data.</text>
</comment>
<dbReference type="GO" id="GO:0016987">
    <property type="term" value="F:sigma factor activity"/>
    <property type="evidence" value="ECO:0007669"/>
    <property type="project" value="UniProtKB-KW"/>
</dbReference>
<evidence type="ECO:0000313" key="8">
    <source>
        <dbReference type="Proteomes" id="UP000598360"/>
    </source>
</evidence>
<dbReference type="RefSeq" id="WP_193928273.1">
    <property type="nucleotide sequence ID" value="NZ_JADEYC010000015.1"/>
</dbReference>
<dbReference type="EMBL" id="JADEYC010000015">
    <property type="protein sequence ID" value="MBE9374839.1"/>
    <property type="molecule type" value="Genomic_DNA"/>
</dbReference>
<dbReference type="InterPro" id="IPR007627">
    <property type="entry name" value="RNA_pol_sigma70_r2"/>
</dbReference>
<dbReference type="NCBIfam" id="TIGR02937">
    <property type="entry name" value="sigma70-ECF"/>
    <property type="match status" value="1"/>
</dbReference>
<keyword evidence="8" id="KW-1185">Reference proteome</keyword>
<evidence type="ECO:0000256" key="3">
    <source>
        <dbReference type="ARBA" id="ARBA00023082"/>
    </source>
</evidence>
<comment type="similarity">
    <text evidence="1">Belongs to the sigma-70 factor family. ECF subfamily.</text>
</comment>
<evidence type="ECO:0000256" key="5">
    <source>
        <dbReference type="ARBA" id="ARBA00023163"/>
    </source>
</evidence>
<dbReference type="Gene3D" id="1.10.10.10">
    <property type="entry name" value="Winged helix-like DNA-binding domain superfamily/Winged helix DNA-binding domain"/>
    <property type="match status" value="1"/>
</dbReference>
<keyword evidence="2" id="KW-0805">Transcription regulation</keyword>
<dbReference type="InterPro" id="IPR013325">
    <property type="entry name" value="RNA_pol_sigma_r2"/>
</dbReference>
<evidence type="ECO:0000256" key="4">
    <source>
        <dbReference type="ARBA" id="ARBA00023125"/>
    </source>
</evidence>
<evidence type="ECO:0000259" key="6">
    <source>
        <dbReference type="Pfam" id="PF04542"/>
    </source>
</evidence>
<sequence length="196" mass="21583">MRETGDGESTADLLRKAALGSQRAWREVVDRNHQMVWGVARAYTATFADAEDVCQATWLLLAENLDRVRDPAALPGWLVTTARRESIRLSTARRRESPSGVGTEEIGAVGPVHHVDPEHEVLRSMTYSVLWQAFSELPYRCQQLLRVLAVAPEASYAQIGEVLGMPHGSIGPKRGRCLVALRRRLLASGMPEEAAG</sequence>
<feature type="domain" description="RNA polymerase sigma-70 region 2" evidence="6">
    <location>
        <begin position="29"/>
        <end position="95"/>
    </location>
</feature>
<dbReference type="SUPFAM" id="SSF88659">
    <property type="entry name" value="Sigma3 and sigma4 domains of RNA polymerase sigma factors"/>
    <property type="match status" value="1"/>
</dbReference>
<evidence type="ECO:0000313" key="7">
    <source>
        <dbReference type="EMBL" id="MBE9374839.1"/>
    </source>
</evidence>
<dbReference type="InterPro" id="IPR014284">
    <property type="entry name" value="RNA_pol_sigma-70_dom"/>
</dbReference>
<dbReference type="Gene3D" id="1.10.1740.10">
    <property type="match status" value="1"/>
</dbReference>
<keyword evidence="4" id="KW-0238">DNA-binding</keyword>
<dbReference type="GO" id="GO:0003677">
    <property type="term" value="F:DNA binding"/>
    <property type="evidence" value="ECO:0007669"/>
    <property type="project" value="UniProtKB-KW"/>
</dbReference>
<evidence type="ECO:0000256" key="2">
    <source>
        <dbReference type="ARBA" id="ARBA00023015"/>
    </source>
</evidence>
<dbReference type="InterPro" id="IPR013324">
    <property type="entry name" value="RNA_pol_sigma_r3/r4-like"/>
</dbReference>
<dbReference type="PANTHER" id="PTHR43133">
    <property type="entry name" value="RNA POLYMERASE ECF-TYPE SIGMA FACTO"/>
    <property type="match status" value="1"/>
</dbReference>
<evidence type="ECO:0000256" key="1">
    <source>
        <dbReference type="ARBA" id="ARBA00010641"/>
    </source>
</evidence>